<reference evidence="6" key="1">
    <citation type="submission" date="2014-07" db="EMBL/GenBank/DDBJ databases">
        <title>Identification of a novel salt tolerance gene in wild soybean by whole-genome sequencing.</title>
        <authorList>
            <person name="Lam H.-M."/>
            <person name="Qi X."/>
            <person name="Li M.-W."/>
            <person name="Liu X."/>
            <person name="Xie M."/>
            <person name="Ni M."/>
            <person name="Xu X."/>
        </authorList>
    </citation>
    <scope>NUCLEOTIDE SEQUENCE [LARGE SCALE GENOMIC DNA]</scope>
    <source>
        <tissue evidence="6">Root</tissue>
    </source>
</reference>
<protein>
    <submittedName>
        <fullName evidence="6">Replication factor C subunit 3</fullName>
    </submittedName>
</protein>
<proteinExistence type="predicted"/>
<feature type="domain" description="RRM" evidence="5">
    <location>
        <begin position="61"/>
        <end position="138"/>
    </location>
</feature>
<dbReference type="CDD" id="cd00590">
    <property type="entry name" value="RRM_SF"/>
    <property type="match status" value="1"/>
</dbReference>
<dbReference type="GO" id="GO:0003723">
    <property type="term" value="F:RNA binding"/>
    <property type="evidence" value="ECO:0007669"/>
    <property type="project" value="UniProtKB-UniRule"/>
</dbReference>
<dbReference type="GO" id="GO:0006260">
    <property type="term" value="P:DNA replication"/>
    <property type="evidence" value="ECO:0007669"/>
    <property type="project" value="InterPro"/>
</dbReference>
<dbReference type="InterPro" id="IPR000504">
    <property type="entry name" value="RRM_dom"/>
</dbReference>
<evidence type="ECO:0000259" key="5">
    <source>
        <dbReference type="PROSITE" id="PS50102"/>
    </source>
</evidence>
<evidence type="ECO:0000256" key="2">
    <source>
        <dbReference type="ARBA" id="ARBA00011480"/>
    </source>
</evidence>
<feature type="region of interest" description="Disordered" evidence="4">
    <location>
        <begin position="440"/>
        <end position="490"/>
    </location>
</feature>
<dbReference type="FunFam" id="1.20.272.10:FF:000002">
    <property type="entry name" value="Replication factor C subunit 3"/>
    <property type="match status" value="1"/>
</dbReference>
<comment type="function">
    <text evidence="1">May be involved in DNA replication and thus regulate cell proliferation.</text>
</comment>
<gene>
    <name evidence="6" type="ORF">glysoja_035401</name>
</gene>
<dbReference type="FunFam" id="1.10.8.60:FF:000030">
    <property type="entry name" value="replication factor C subunit 3"/>
    <property type="match status" value="1"/>
</dbReference>
<dbReference type="Pfam" id="PF00076">
    <property type="entry name" value="RRM_1"/>
    <property type="match status" value="1"/>
</dbReference>
<accession>A0A0B2SFL7</accession>
<feature type="region of interest" description="Disordered" evidence="4">
    <location>
        <begin position="939"/>
        <end position="976"/>
    </location>
</feature>
<dbReference type="Pfam" id="PF21960">
    <property type="entry name" value="RCF1-5-like_lid"/>
    <property type="match status" value="1"/>
</dbReference>
<dbReference type="SUPFAM" id="SSF54928">
    <property type="entry name" value="RNA-binding domain, RBD"/>
    <property type="match status" value="1"/>
</dbReference>
<feature type="compositionally biased region" description="Basic and acidic residues" evidence="4">
    <location>
        <begin position="738"/>
        <end position="758"/>
    </location>
</feature>
<evidence type="ECO:0000313" key="6">
    <source>
        <dbReference type="EMBL" id="KHN43790.1"/>
    </source>
</evidence>
<dbReference type="Pfam" id="PF22534">
    <property type="entry name" value="RFC_C"/>
    <property type="match status" value="1"/>
</dbReference>
<dbReference type="AlphaFoldDB" id="A0A0B2SFL7"/>
<feature type="region of interest" description="Disordered" evidence="4">
    <location>
        <begin position="699"/>
        <end position="758"/>
    </location>
</feature>
<evidence type="ECO:0000256" key="3">
    <source>
        <dbReference type="PROSITE-ProRule" id="PRU00176"/>
    </source>
</evidence>
<keyword evidence="3" id="KW-0694">RNA-binding</keyword>
<dbReference type="SUPFAM" id="SSF48019">
    <property type="entry name" value="post-AAA+ oligomerization domain-like"/>
    <property type="match status" value="1"/>
</dbReference>
<comment type="subunit">
    <text evidence="2">Heterotetramer of subunits RFC2, RFC3, RFC4 and RFC5 that can form a complex with RFC1.</text>
</comment>
<dbReference type="Gene3D" id="1.10.8.60">
    <property type="match status" value="1"/>
</dbReference>
<evidence type="ECO:0000256" key="4">
    <source>
        <dbReference type="SAM" id="MobiDB-lite"/>
    </source>
</evidence>
<dbReference type="InterPro" id="IPR008921">
    <property type="entry name" value="DNA_pol3_clamp-load_cplx_C"/>
</dbReference>
<feature type="compositionally biased region" description="Polar residues" evidence="4">
    <location>
        <begin position="939"/>
        <end position="962"/>
    </location>
</feature>
<dbReference type="EMBL" id="KN643698">
    <property type="protein sequence ID" value="KHN43790.1"/>
    <property type="molecule type" value="Genomic_DNA"/>
</dbReference>
<dbReference type="GO" id="GO:0003677">
    <property type="term" value="F:DNA binding"/>
    <property type="evidence" value="ECO:0007669"/>
    <property type="project" value="InterPro"/>
</dbReference>
<dbReference type="SMART" id="SM00360">
    <property type="entry name" value="RRM"/>
    <property type="match status" value="1"/>
</dbReference>
<dbReference type="PANTHER" id="PTHR34427:SF5">
    <property type="entry name" value="DUF4283 DOMAIN-CONTAINING PROTEIN"/>
    <property type="match status" value="1"/>
</dbReference>
<dbReference type="PANTHER" id="PTHR34427">
    <property type="entry name" value="DUF4283 DOMAIN PROTEIN"/>
    <property type="match status" value="1"/>
</dbReference>
<dbReference type="InterPro" id="IPR035979">
    <property type="entry name" value="RBD_domain_sf"/>
</dbReference>
<dbReference type="InterPro" id="IPR012677">
    <property type="entry name" value="Nucleotide-bd_a/b_plait_sf"/>
</dbReference>
<dbReference type="Gene3D" id="1.20.272.10">
    <property type="match status" value="1"/>
</dbReference>
<dbReference type="Proteomes" id="UP000053555">
    <property type="component" value="Unassembled WGS sequence"/>
</dbReference>
<dbReference type="Gene3D" id="3.30.70.330">
    <property type="match status" value="1"/>
</dbReference>
<name>A0A0B2SFL7_GLYSO</name>
<feature type="compositionally biased region" description="Polar residues" evidence="4">
    <location>
        <begin position="723"/>
        <end position="737"/>
    </location>
</feature>
<dbReference type="PROSITE" id="PS50102">
    <property type="entry name" value="RRM"/>
    <property type="match status" value="1"/>
</dbReference>
<evidence type="ECO:0000256" key="1">
    <source>
        <dbReference type="ARBA" id="ARBA00002386"/>
    </source>
</evidence>
<feature type="compositionally biased region" description="Basic and acidic residues" evidence="4">
    <location>
        <begin position="711"/>
        <end position="721"/>
    </location>
</feature>
<organism evidence="6">
    <name type="scientific">Glycine soja</name>
    <name type="common">Wild soybean</name>
    <dbReference type="NCBI Taxonomy" id="3848"/>
    <lineage>
        <taxon>Eukaryota</taxon>
        <taxon>Viridiplantae</taxon>
        <taxon>Streptophyta</taxon>
        <taxon>Embryophyta</taxon>
        <taxon>Tracheophyta</taxon>
        <taxon>Spermatophyta</taxon>
        <taxon>Magnoliopsida</taxon>
        <taxon>eudicotyledons</taxon>
        <taxon>Gunneridae</taxon>
        <taxon>Pentapetalae</taxon>
        <taxon>rosids</taxon>
        <taxon>fabids</taxon>
        <taxon>Fabales</taxon>
        <taxon>Fabaceae</taxon>
        <taxon>Papilionoideae</taxon>
        <taxon>50 kb inversion clade</taxon>
        <taxon>NPAAA clade</taxon>
        <taxon>indigoferoid/millettioid clade</taxon>
        <taxon>Phaseoleae</taxon>
        <taxon>Glycine</taxon>
        <taxon>Glycine subgen. Soja</taxon>
    </lineage>
</organism>
<sequence>MSERNSRERDCGWVRVRNRRERRESVRERTTEVPCLNIDRKNIGNHHSYMRANWRDKQDVTSFYFTRFPDDATEKDMWIHFKQVGDVREIFISRKRNRNGKRYGFVRFKGVKDVHQMEKKLDSMIFGGLKMYANTPKFGRARWDKSQTTARGRAESNQQQEVNRDTYLSMKPDLNVGAQQGSYAEVVRRHIPITKQRRTPAKELYTGDSSRSTMILDISLKGQQWLQEAWVGRLKNLAMFDRIEDEMLWDIGENLSPKYIGDDMVLILGLNEEKAMKVMEEEDTGWGDLFISLEKWNPKLRPGYRLTWVHCWGIPLMAWDIPHIKQIVSSIGEMVEADDDVEDLRKLDMARILIKTPWKPLIQHVVNVQIEGEIFTVNIVEESGVSCARCQCWRQNEFSSSEEIQSEESEGGTSREARLKAWRNMMRTLSIAGTFGEVRGGVSVSGEGKVDDLRSASAKTPPNGDMQRSSETPTEDRASTMGGDESQKRWNDGLQGVLENSKEGLATGKNEEDASKWMTAAMQQSPENLADGTNLGMVGADTQKGTSGYCPKDNGDARQVYAQSDTVRPDFVVSQMSDRMEAETNQTPLHLNGGSWHNEKCGISDNSENFHEKGNRRAQLNVEDKRSFKSVADQSRDKEVGGVADLGCDIYTPTKICSPHQPSPKSHLTGQNNSWLVYSRKRGDKKILAHRGAAHELRPVINSADTLSHPKQQEKDKKEARAQGNNRAQEAQPLTQVKSEEENHAGKHNQGLEEETHERNLIQDAKKIWSLATELGIVEVLEFIGKKEGLQLPPGFAARIVEKSNRNLRRAILSFETCRVQQYPFTNKQTIPPMDWEEYISEIASDIMKEQSPKRLFQVRGKLYELLINCIPPEIILKRLLYELLRKLDAELKHEVCHWAAYYEYRMRLGQKAIFHIEVVVIYARFQVRIRSLWRASSSARKGSPSAIPSQNPQIHSPSASSLGGKGVSKRPLANA</sequence>